<dbReference type="STRING" id="56193.YP76_24045"/>
<organism evidence="1 2">
    <name type="scientific">Sphingobium chungbukense</name>
    <dbReference type="NCBI Taxonomy" id="56193"/>
    <lineage>
        <taxon>Bacteria</taxon>
        <taxon>Pseudomonadati</taxon>
        <taxon>Pseudomonadota</taxon>
        <taxon>Alphaproteobacteria</taxon>
        <taxon>Sphingomonadales</taxon>
        <taxon>Sphingomonadaceae</taxon>
        <taxon>Sphingobium</taxon>
    </lineage>
</organism>
<gene>
    <name evidence="1" type="ORF">YP76_24045</name>
</gene>
<accession>A0A0M3AMG0</accession>
<sequence>MSRDYHPATIRLNHAQWAAIRALAGTNNITPAEVLRMAVETYLAHHRQGSLSQRRLARIAEYQHLALDVIVREQYPQLRDRIIAETDKRLVQYHGG</sequence>
<dbReference type="EMBL" id="LBIC01000018">
    <property type="protein sequence ID" value="KKW89719.1"/>
    <property type="molecule type" value="Genomic_DNA"/>
</dbReference>
<dbReference type="AlphaFoldDB" id="A0A0M3AMG0"/>
<protein>
    <recommendedName>
        <fullName evidence="3">Ribbon-helix-helix protein CopG domain-containing protein</fullName>
    </recommendedName>
</protein>
<proteinExistence type="predicted"/>
<evidence type="ECO:0000313" key="1">
    <source>
        <dbReference type="EMBL" id="KKW89719.1"/>
    </source>
</evidence>
<keyword evidence="2" id="KW-1185">Reference proteome</keyword>
<dbReference type="PATRIC" id="fig|56193.3.peg.5071"/>
<dbReference type="Proteomes" id="UP000033874">
    <property type="component" value="Unassembled WGS sequence"/>
</dbReference>
<dbReference type="RefSeq" id="WP_046765927.1">
    <property type="nucleotide sequence ID" value="NZ_LBIC01000018.1"/>
</dbReference>
<reference evidence="1 2" key="1">
    <citation type="submission" date="2015-04" db="EMBL/GenBank/DDBJ databases">
        <title>Genome sequence of aromatic hydrocarbons-degrading Sphingobium chungbukense DJ77.</title>
        <authorList>
            <person name="Kim Y.-C."/>
            <person name="Chae J.-C."/>
        </authorList>
    </citation>
    <scope>NUCLEOTIDE SEQUENCE [LARGE SCALE GENOMIC DNA]</scope>
    <source>
        <strain evidence="1 2">DJ77</strain>
    </source>
</reference>
<comment type="caution">
    <text evidence="1">The sequence shown here is derived from an EMBL/GenBank/DDBJ whole genome shotgun (WGS) entry which is preliminary data.</text>
</comment>
<evidence type="ECO:0000313" key="2">
    <source>
        <dbReference type="Proteomes" id="UP000033874"/>
    </source>
</evidence>
<name>A0A0M3AMG0_9SPHN</name>
<evidence type="ECO:0008006" key="3">
    <source>
        <dbReference type="Google" id="ProtNLM"/>
    </source>
</evidence>